<keyword evidence="11" id="KW-0511">Multifunctional enzyme</keyword>
<dbReference type="EMBL" id="JACDZE010000005">
    <property type="protein sequence ID" value="MBA5630608.1"/>
    <property type="molecule type" value="Genomic_DNA"/>
</dbReference>
<comment type="similarity">
    <text evidence="4 12">In the N-terminal section; belongs to the cytidine and deoxycytidylate deaminase family.</text>
</comment>
<keyword evidence="10 12" id="KW-0560">Oxidoreductase</keyword>
<evidence type="ECO:0000256" key="13">
    <source>
        <dbReference type="PIRSR" id="PIRSR006769-1"/>
    </source>
</evidence>
<dbReference type="PANTHER" id="PTHR38011">
    <property type="entry name" value="DIHYDROFOLATE REDUCTASE FAMILY PROTEIN (AFU_ORTHOLOGUE AFUA_8G06820)"/>
    <property type="match status" value="1"/>
</dbReference>
<dbReference type="PIRSF" id="PIRSF006769">
    <property type="entry name" value="RibD"/>
    <property type="match status" value="1"/>
</dbReference>
<comment type="pathway">
    <text evidence="2 12">Cofactor biosynthesis; riboflavin biosynthesis; 5-amino-6-(D-ribitylamino)uracil from GTP: step 2/4.</text>
</comment>
<keyword evidence="12 17" id="KW-0378">Hydrolase</keyword>
<dbReference type="SUPFAM" id="SSF53597">
    <property type="entry name" value="Dihydrofolate reductase-like"/>
    <property type="match status" value="1"/>
</dbReference>
<dbReference type="Pfam" id="PF00383">
    <property type="entry name" value="dCMP_cyt_deam_1"/>
    <property type="match status" value="1"/>
</dbReference>
<evidence type="ECO:0000313" key="18">
    <source>
        <dbReference type="Proteomes" id="UP000552241"/>
    </source>
</evidence>
<comment type="pathway">
    <text evidence="3 12">Cofactor biosynthesis; riboflavin biosynthesis; 5-amino-6-(D-ribitylamino)uracil from GTP: step 3/4.</text>
</comment>
<dbReference type="GO" id="GO:0008703">
    <property type="term" value="F:5-amino-6-(5-phosphoribosylamino)uracil reductase activity"/>
    <property type="evidence" value="ECO:0007669"/>
    <property type="project" value="UniProtKB-EC"/>
</dbReference>
<dbReference type="InterPro" id="IPR024072">
    <property type="entry name" value="DHFR-like_dom_sf"/>
</dbReference>
<feature type="binding site" evidence="14">
    <location>
        <position position="192"/>
    </location>
    <ligand>
        <name>NADP(+)</name>
        <dbReference type="ChEBI" id="CHEBI:58349"/>
    </ligand>
</feature>
<dbReference type="AlphaFoldDB" id="A0A838ZUD8"/>
<evidence type="ECO:0000256" key="6">
    <source>
        <dbReference type="ARBA" id="ARBA00022619"/>
    </source>
</evidence>
<keyword evidence="18" id="KW-1185">Reference proteome</keyword>
<dbReference type="Gene3D" id="3.40.430.10">
    <property type="entry name" value="Dihydrofolate Reductase, subunit A"/>
    <property type="match status" value="1"/>
</dbReference>
<keyword evidence="6 12" id="KW-0686">Riboflavin biosynthesis</keyword>
<dbReference type="PROSITE" id="PS00903">
    <property type="entry name" value="CYT_DCMP_DEAMINASES_1"/>
    <property type="match status" value="1"/>
</dbReference>
<comment type="function">
    <text evidence="1 12">Converts 2,5-diamino-6-(ribosylamino)-4(3h)-pyrimidinone 5'-phosphate into 5-amino-6-(ribosylamino)-2,4(1h,3h)-pyrimidinedione 5'-phosphate.</text>
</comment>
<feature type="domain" description="CMP/dCMP-type deaminase" evidence="16">
    <location>
        <begin position="1"/>
        <end position="111"/>
    </location>
</feature>
<evidence type="ECO:0000256" key="9">
    <source>
        <dbReference type="ARBA" id="ARBA00022857"/>
    </source>
</evidence>
<feature type="binding site" evidence="14">
    <location>
        <position position="200"/>
    </location>
    <ligand>
        <name>substrate</name>
    </ligand>
</feature>
<evidence type="ECO:0000256" key="3">
    <source>
        <dbReference type="ARBA" id="ARBA00004910"/>
    </source>
</evidence>
<dbReference type="SUPFAM" id="SSF53927">
    <property type="entry name" value="Cytidine deaminase-like"/>
    <property type="match status" value="1"/>
</dbReference>
<proteinExistence type="inferred from homology"/>
<organism evidence="17 18">
    <name type="scientific">Moheibacter lacus</name>
    <dbReference type="NCBI Taxonomy" id="2745851"/>
    <lineage>
        <taxon>Bacteria</taxon>
        <taxon>Pseudomonadati</taxon>
        <taxon>Bacteroidota</taxon>
        <taxon>Flavobacteriia</taxon>
        <taxon>Flavobacteriales</taxon>
        <taxon>Weeksellaceae</taxon>
        <taxon>Moheibacter</taxon>
    </lineage>
</organism>
<dbReference type="InterPro" id="IPR016192">
    <property type="entry name" value="APOBEC/CMP_deaminase_Zn-bd"/>
</dbReference>
<dbReference type="Proteomes" id="UP000552241">
    <property type="component" value="Unassembled WGS sequence"/>
</dbReference>
<dbReference type="UniPathway" id="UPA00275">
    <property type="reaction ID" value="UER00401"/>
</dbReference>
<dbReference type="GO" id="GO:0008270">
    <property type="term" value="F:zinc ion binding"/>
    <property type="evidence" value="ECO:0007669"/>
    <property type="project" value="InterPro"/>
</dbReference>
<dbReference type="PROSITE" id="PS51747">
    <property type="entry name" value="CYT_DCMP_DEAMINASES_2"/>
    <property type="match status" value="1"/>
</dbReference>
<dbReference type="InterPro" id="IPR002734">
    <property type="entry name" value="RibDG_C"/>
</dbReference>
<keyword evidence="8 12" id="KW-0862">Zinc</keyword>
<dbReference type="InterPro" id="IPR050765">
    <property type="entry name" value="Riboflavin_Biosynth_HTPR"/>
</dbReference>
<comment type="cofactor">
    <cofactor evidence="12 15">
        <name>Zn(2+)</name>
        <dbReference type="ChEBI" id="CHEBI:29105"/>
    </cofactor>
    <text evidence="12 15">Binds 1 zinc ion.</text>
</comment>
<dbReference type="InterPro" id="IPR002125">
    <property type="entry name" value="CMP_dCMP_dom"/>
</dbReference>
<sequence length="334" mass="38058">MRRCIQLASNGLGNTYPNPLVGCVIVKDGEIIAEGWHQKAGAPHAEVNAINQIVNKEILKESTLYVSLEPCAHFGKTPPCADLIVKYSIPKVVIGTVDPFAKVNGLGIQKLKNAETELILGVLEKESRELNKRFFTFHQEKRPYIILKWAKTADGFISPLNDKKKWITNEFSKQIVHKWRTEEQSILVGTKTAKVDDPQLNARLWSGNQPIRLVLDKDMKLERNLNLFDLSQKSIVFTEKRAEDQENLQFETIAFDECLAEQILNKLYHMDIQSIIIEGGKQTLETFIQKGLWDEARIFTSKENWGEGVESPKINGELVETKMIQSDRLEIFKP</sequence>
<keyword evidence="7 12" id="KW-0479">Metal-binding</keyword>
<dbReference type="PANTHER" id="PTHR38011:SF7">
    <property type="entry name" value="2,5-DIAMINO-6-RIBOSYLAMINO-4(3H)-PYRIMIDINONE 5'-PHOSPHATE REDUCTASE"/>
    <property type="match status" value="1"/>
</dbReference>
<accession>A0A838ZUD8</accession>
<dbReference type="Pfam" id="PF01872">
    <property type="entry name" value="RibD_C"/>
    <property type="match status" value="1"/>
</dbReference>
<feature type="binding site" evidence="15">
    <location>
        <position position="71"/>
    </location>
    <ligand>
        <name>Zn(2+)</name>
        <dbReference type="ChEBI" id="CHEBI:29105"/>
        <note>catalytic</note>
    </ligand>
</feature>
<reference evidence="17 18" key="1">
    <citation type="submission" date="2020-07" db="EMBL/GenBank/DDBJ databases">
        <title>Moheibacter lacus sp. nov., a member of the family Flavobacteriaceae isolated from freshwater lake sediment.</title>
        <authorList>
            <person name="Liu Y."/>
        </authorList>
    </citation>
    <scope>NUCLEOTIDE SEQUENCE [LARGE SCALE GENOMIC DNA]</scope>
    <source>
        <strain evidence="17 18">BDHS18</strain>
    </source>
</reference>
<evidence type="ECO:0000256" key="10">
    <source>
        <dbReference type="ARBA" id="ARBA00023002"/>
    </source>
</evidence>
<dbReference type="EC" id="1.1.1.193" evidence="12"/>
<evidence type="ECO:0000256" key="8">
    <source>
        <dbReference type="ARBA" id="ARBA00022833"/>
    </source>
</evidence>
<evidence type="ECO:0000256" key="15">
    <source>
        <dbReference type="PIRSR" id="PIRSR006769-3"/>
    </source>
</evidence>
<dbReference type="GO" id="GO:0008835">
    <property type="term" value="F:diaminohydroxyphosphoribosylaminopyrimidine deaminase activity"/>
    <property type="evidence" value="ECO:0007669"/>
    <property type="project" value="UniProtKB-EC"/>
</dbReference>
<feature type="binding site" evidence="14">
    <location>
        <position position="166"/>
    </location>
    <ligand>
        <name>NADP(+)</name>
        <dbReference type="ChEBI" id="CHEBI:58349"/>
    </ligand>
</feature>
<dbReference type="EC" id="3.5.4.26" evidence="12"/>
<comment type="similarity">
    <text evidence="5 12">In the C-terminal section; belongs to the HTP reductase family.</text>
</comment>
<evidence type="ECO:0000256" key="7">
    <source>
        <dbReference type="ARBA" id="ARBA00022723"/>
    </source>
</evidence>
<dbReference type="GO" id="GO:0009231">
    <property type="term" value="P:riboflavin biosynthetic process"/>
    <property type="evidence" value="ECO:0007669"/>
    <property type="project" value="UniProtKB-UniPathway"/>
</dbReference>
<feature type="binding site" evidence="14">
    <location>
        <position position="278"/>
    </location>
    <ligand>
        <name>substrate</name>
    </ligand>
</feature>
<dbReference type="InterPro" id="IPR004794">
    <property type="entry name" value="Eubact_RibD"/>
</dbReference>
<name>A0A838ZUD8_9FLAO</name>
<feature type="binding site" evidence="14">
    <location>
        <position position="150"/>
    </location>
    <ligand>
        <name>NADP(+)</name>
        <dbReference type="ChEBI" id="CHEBI:58349"/>
    </ligand>
</feature>
<feature type="binding site" evidence="15">
    <location>
        <position position="44"/>
    </location>
    <ligand>
        <name>Zn(2+)</name>
        <dbReference type="ChEBI" id="CHEBI:29105"/>
        <note>catalytic</note>
    </ligand>
</feature>
<feature type="binding site" evidence="14">
    <location>
        <position position="203"/>
    </location>
    <ligand>
        <name>substrate</name>
    </ligand>
</feature>
<feature type="binding site" evidence="14">
    <location>
        <position position="180"/>
    </location>
    <ligand>
        <name>substrate</name>
    </ligand>
</feature>
<feature type="active site" description="Proton donor" evidence="13">
    <location>
        <position position="46"/>
    </location>
</feature>
<comment type="caution">
    <text evidence="17">The sequence shown here is derived from an EMBL/GenBank/DDBJ whole genome shotgun (WGS) entry which is preliminary data.</text>
</comment>
<gene>
    <name evidence="17" type="primary">ribD</name>
    <name evidence="17" type="ORF">HU137_12610</name>
</gene>
<feature type="binding site" evidence="15">
    <location>
        <position position="80"/>
    </location>
    <ligand>
        <name>Zn(2+)</name>
        <dbReference type="ChEBI" id="CHEBI:29105"/>
        <note>catalytic</note>
    </ligand>
</feature>
<dbReference type="InterPro" id="IPR016193">
    <property type="entry name" value="Cytidine_deaminase-like"/>
</dbReference>
<feature type="binding site" evidence="14">
    <location>
        <position position="196"/>
    </location>
    <ligand>
        <name>NADP(+)</name>
        <dbReference type="ChEBI" id="CHEBI:58349"/>
    </ligand>
</feature>
<evidence type="ECO:0000313" key="17">
    <source>
        <dbReference type="EMBL" id="MBA5630608.1"/>
    </source>
</evidence>
<evidence type="ECO:0000256" key="1">
    <source>
        <dbReference type="ARBA" id="ARBA00002151"/>
    </source>
</evidence>
<evidence type="ECO:0000256" key="4">
    <source>
        <dbReference type="ARBA" id="ARBA00005259"/>
    </source>
</evidence>
<dbReference type="NCBIfam" id="TIGR00326">
    <property type="entry name" value="eubact_ribD"/>
    <property type="match status" value="1"/>
</dbReference>
<protein>
    <recommendedName>
        <fullName evidence="12">Riboflavin biosynthesis protein RibD</fullName>
    </recommendedName>
    <domain>
        <recommendedName>
            <fullName evidence="12">Diaminohydroxyphosphoribosylaminopyrimidine deaminase</fullName>
            <shortName evidence="12">DRAP deaminase</shortName>
            <ecNumber evidence="12">3.5.4.26</ecNumber>
        </recommendedName>
        <alternativeName>
            <fullName evidence="12">Riboflavin-specific deaminase</fullName>
        </alternativeName>
    </domain>
    <domain>
        <recommendedName>
            <fullName evidence="12">5-amino-6-(5-phosphoribosylamino)uracil reductase</fullName>
            <ecNumber evidence="12">1.1.1.193</ecNumber>
        </recommendedName>
        <alternativeName>
            <fullName evidence="12">HTP reductase</fullName>
        </alternativeName>
    </domain>
</protein>
<evidence type="ECO:0000256" key="2">
    <source>
        <dbReference type="ARBA" id="ARBA00004882"/>
    </source>
</evidence>
<dbReference type="CDD" id="cd01284">
    <property type="entry name" value="Riboflavin_deaminase-reductase"/>
    <property type="match status" value="1"/>
</dbReference>
<comment type="catalytic activity">
    <reaction evidence="12">
        <text>2,5-diamino-6-hydroxy-4-(5-phosphoribosylamino)-pyrimidine + H2O + H(+) = 5-amino-6-(5-phospho-D-ribosylamino)uracil + NH4(+)</text>
        <dbReference type="Rhea" id="RHEA:21868"/>
        <dbReference type="ChEBI" id="CHEBI:15377"/>
        <dbReference type="ChEBI" id="CHEBI:15378"/>
        <dbReference type="ChEBI" id="CHEBI:28938"/>
        <dbReference type="ChEBI" id="CHEBI:58453"/>
        <dbReference type="ChEBI" id="CHEBI:58614"/>
        <dbReference type="EC" id="3.5.4.26"/>
    </reaction>
</comment>
<evidence type="ECO:0000256" key="14">
    <source>
        <dbReference type="PIRSR" id="PIRSR006769-2"/>
    </source>
</evidence>
<evidence type="ECO:0000259" key="16">
    <source>
        <dbReference type="PROSITE" id="PS51747"/>
    </source>
</evidence>
<evidence type="ECO:0000256" key="5">
    <source>
        <dbReference type="ARBA" id="ARBA00007417"/>
    </source>
</evidence>
<comment type="catalytic activity">
    <reaction evidence="12">
        <text>5-amino-6-(5-phospho-D-ribitylamino)uracil + NADP(+) = 5-amino-6-(5-phospho-D-ribosylamino)uracil + NADPH + H(+)</text>
        <dbReference type="Rhea" id="RHEA:17845"/>
        <dbReference type="ChEBI" id="CHEBI:15378"/>
        <dbReference type="ChEBI" id="CHEBI:57783"/>
        <dbReference type="ChEBI" id="CHEBI:58349"/>
        <dbReference type="ChEBI" id="CHEBI:58421"/>
        <dbReference type="ChEBI" id="CHEBI:58453"/>
        <dbReference type="EC" id="1.1.1.193"/>
    </reaction>
</comment>
<evidence type="ECO:0000256" key="12">
    <source>
        <dbReference type="PIRNR" id="PIRNR006769"/>
    </source>
</evidence>
<evidence type="ECO:0000256" key="11">
    <source>
        <dbReference type="ARBA" id="ARBA00023268"/>
    </source>
</evidence>
<keyword evidence="9 12" id="KW-0521">NADP</keyword>
<dbReference type="Gene3D" id="3.40.140.10">
    <property type="entry name" value="Cytidine Deaminase, domain 2"/>
    <property type="match status" value="1"/>
</dbReference>